<keyword evidence="5" id="KW-0676">Redox-active center</keyword>
<evidence type="ECO:0000256" key="4">
    <source>
        <dbReference type="ARBA" id="ARBA00023157"/>
    </source>
</evidence>
<name>A0A2L1TN52_9BACL</name>
<evidence type="ECO:0000256" key="2">
    <source>
        <dbReference type="ARBA" id="ARBA00022729"/>
    </source>
</evidence>
<accession>A0A2L1TN52</accession>
<evidence type="ECO:0000313" key="8">
    <source>
        <dbReference type="EMBL" id="AVF26441.1"/>
    </source>
</evidence>
<reference evidence="10" key="1">
    <citation type="submission" date="2017-02" db="EMBL/GenBank/DDBJ databases">
        <title>Delineation of Paenibacillus larvae strains originating from foulbrood outbreaks.</title>
        <authorList>
            <person name="Beims H."/>
            <person name="Bunk B."/>
            <person name="Sproeer C."/>
            <person name="Mohr K.I."/>
            <person name="Pradella S."/>
            <person name="Guenther G."/>
            <person name="Rohde M."/>
            <person name="von der Ohe W."/>
            <person name="Steinert M."/>
        </authorList>
    </citation>
    <scope>NUCLEOTIDE SEQUENCE [LARGE SCALE GENOMIC DNA]</scope>
    <source>
        <strain evidence="10">Eric_III</strain>
    </source>
</reference>
<evidence type="ECO:0000256" key="3">
    <source>
        <dbReference type="ARBA" id="ARBA00023002"/>
    </source>
</evidence>
<evidence type="ECO:0000313" key="11">
    <source>
        <dbReference type="Proteomes" id="UP000464330"/>
    </source>
</evidence>
<feature type="region of interest" description="Disordered" evidence="6">
    <location>
        <begin position="1"/>
        <end position="21"/>
    </location>
</feature>
<dbReference type="Gene3D" id="3.40.30.10">
    <property type="entry name" value="Glutaredoxin"/>
    <property type="match status" value="1"/>
</dbReference>
<dbReference type="STRING" id="147375.BXP28_05945"/>
<reference evidence="8 11" key="2">
    <citation type="journal article" date="2020" name="Int. J. Med. Microbiol.">
        <title>Discovery of Paenibacillus larvae ERIC V: Phenotypic and genomic comparison to genotypes ERIC I-IV reveal different inventories of virulence factors which correlate with epidemiological prevalences of American Foulbrood.</title>
        <authorList>
            <person name="Beims H."/>
            <person name="Bunk B."/>
            <person name="Erler S."/>
            <person name="Mohr K.I."/>
            <person name="Sproer C."/>
            <person name="Pradella S."/>
            <person name="Gunther G."/>
            <person name="Rohde M."/>
            <person name="von der Ohe W."/>
            <person name="Steinert M."/>
        </authorList>
    </citation>
    <scope>NUCLEOTIDE SEQUENCE</scope>
    <source>
        <strain evidence="8">Eric_III</strain>
        <strain evidence="9">Eric_V</strain>
    </source>
</reference>
<accession>A0A6C0QTD5</accession>
<dbReference type="Pfam" id="PF13462">
    <property type="entry name" value="Thioredoxin_4"/>
    <property type="match status" value="1"/>
</dbReference>
<dbReference type="SUPFAM" id="SSF52833">
    <property type="entry name" value="Thioredoxin-like"/>
    <property type="match status" value="1"/>
</dbReference>
<evidence type="ECO:0000256" key="1">
    <source>
        <dbReference type="ARBA" id="ARBA00005791"/>
    </source>
</evidence>
<dbReference type="AlphaFoldDB" id="A0A2L1TN52"/>
<evidence type="ECO:0000256" key="6">
    <source>
        <dbReference type="SAM" id="MobiDB-lite"/>
    </source>
</evidence>
<dbReference type="InterPro" id="IPR012336">
    <property type="entry name" value="Thioredoxin-like_fold"/>
</dbReference>
<dbReference type="InterPro" id="IPR036249">
    <property type="entry name" value="Thioredoxin-like_sf"/>
</dbReference>
<gene>
    <name evidence="8" type="primary">bdbD</name>
    <name evidence="8" type="ORF">ERICIII_02280</name>
    <name evidence="9" type="ORF">ERICV_02845</name>
</gene>
<dbReference type="EMBL" id="CP019717">
    <property type="protein sequence ID" value="QHZ51964.1"/>
    <property type="molecule type" value="Genomic_DNA"/>
</dbReference>
<dbReference type="Proteomes" id="UP000239833">
    <property type="component" value="Chromosome"/>
</dbReference>
<dbReference type="GO" id="GO:0016491">
    <property type="term" value="F:oxidoreductase activity"/>
    <property type="evidence" value="ECO:0007669"/>
    <property type="project" value="UniProtKB-KW"/>
</dbReference>
<keyword evidence="4" id="KW-1015">Disulfide bond</keyword>
<dbReference type="GeneID" id="64218987"/>
<comment type="similarity">
    <text evidence="1">Belongs to the thioredoxin family. DsbA subfamily.</text>
</comment>
<protein>
    <submittedName>
        <fullName evidence="8">Disulfide bond formation protein D</fullName>
    </submittedName>
</protein>
<keyword evidence="2" id="KW-0732">Signal</keyword>
<accession>A0A8B6WWD1</accession>
<dbReference type="Proteomes" id="UP000464330">
    <property type="component" value="Chromosome"/>
</dbReference>
<evidence type="ECO:0000313" key="9">
    <source>
        <dbReference type="EMBL" id="QHZ51964.1"/>
    </source>
</evidence>
<feature type="domain" description="Thioredoxin-like fold" evidence="7">
    <location>
        <begin position="65"/>
        <end position="233"/>
    </location>
</feature>
<evidence type="ECO:0000313" key="10">
    <source>
        <dbReference type="Proteomes" id="UP000239833"/>
    </source>
</evidence>
<proteinExistence type="inferred from homology"/>
<dbReference type="EMBL" id="CP019655">
    <property type="protein sequence ID" value="AVF26441.1"/>
    <property type="molecule type" value="Genomic_DNA"/>
</dbReference>
<dbReference type="PANTHER" id="PTHR13887">
    <property type="entry name" value="GLUTATHIONE S-TRANSFERASE KAPPA"/>
    <property type="match status" value="1"/>
</dbReference>
<sequence>MSKSTNKSKLKEQKKQEKIRQQTRQARMRKVMWLTAFALIVIVFIAALAWPKSTKEASFNYENLPVLGDPNAPVKIVEFGDFKCPACMYFNQDVKPKIQKDFIDQGKVAFYFINYTIIGPDSETAAIAAQSVFHQNKDEYWKYFESIYKNQQDENKTWATPEFLVELAKKEGIQVDYDKLKQDIENKTYVNEVKEQYNVAQNNKVNSTPTIFINGKQSKDLFKYEVVKKEIEDALQGK</sequence>
<evidence type="ECO:0000256" key="5">
    <source>
        <dbReference type="ARBA" id="ARBA00023284"/>
    </source>
</evidence>
<dbReference type="RefSeq" id="WP_023484239.1">
    <property type="nucleotide sequence ID" value="NZ_CP019651.1"/>
</dbReference>
<dbReference type="PANTHER" id="PTHR13887:SF14">
    <property type="entry name" value="DISULFIDE BOND FORMATION PROTEIN D"/>
    <property type="match status" value="1"/>
</dbReference>
<evidence type="ECO:0000259" key="7">
    <source>
        <dbReference type="Pfam" id="PF13462"/>
    </source>
</evidence>
<keyword evidence="3" id="KW-0560">Oxidoreductase</keyword>
<feature type="compositionally biased region" description="Basic and acidic residues" evidence="6">
    <location>
        <begin position="9"/>
        <end position="20"/>
    </location>
</feature>
<organism evidence="8 10">
    <name type="scientific">Paenibacillus larvae subsp. larvae</name>
    <dbReference type="NCBI Taxonomy" id="147375"/>
    <lineage>
        <taxon>Bacteria</taxon>
        <taxon>Bacillati</taxon>
        <taxon>Bacillota</taxon>
        <taxon>Bacilli</taxon>
        <taxon>Bacillales</taxon>
        <taxon>Paenibacillaceae</taxon>
        <taxon>Paenibacillus</taxon>
    </lineage>
</organism>